<sequence length="394" mass="44163">MNIGQSLLDKSQQVIQDWISSVDQEESIQSSHDLSRQAMLDSLPNLLKAMARTLDDQSATDLQQLAETGVEHGNHRAEQGFNAEEVATEYRLLRQVILTHLEADLLQLPQTQLLSSVRKIDLLLDVVIGQCFKCYADNRLRELEDIRGQMLLTNQELDRLITSQQEDIVHLAHDLKSPLTAIIGFSDLFLRQQRKSEQDSSSPQNLRSIEQVLGNARRLLHIINDALELARYRSGKLKLTPAPNSVALLLDEVVAALEPLAQRKNLDLKINNTFPEQAIWIDALRFQQLLTNLVSNAIRYTETGSVTITCQQQAEDRFTLSVTDTGLGISPEEQAHIFEPYYRGEHGLQLSDSTGLGLAIVAQVVELLRGKISVQSNCEQGTTFGVELPLQWAE</sequence>
<dbReference type="InterPro" id="IPR004358">
    <property type="entry name" value="Sig_transdc_His_kin-like_C"/>
</dbReference>
<dbReference type="Gene3D" id="1.10.287.130">
    <property type="match status" value="1"/>
</dbReference>
<comment type="catalytic activity">
    <reaction evidence="1">
        <text>ATP + protein L-histidine = ADP + protein N-phospho-L-histidine.</text>
        <dbReference type="EC" id="2.7.13.3"/>
    </reaction>
</comment>
<dbReference type="SUPFAM" id="SSF47384">
    <property type="entry name" value="Homodimeric domain of signal transducing histidine kinase"/>
    <property type="match status" value="1"/>
</dbReference>
<dbReference type="Gene3D" id="3.30.565.10">
    <property type="entry name" value="Histidine kinase-like ATPase, C-terminal domain"/>
    <property type="match status" value="1"/>
</dbReference>
<feature type="domain" description="Histidine kinase" evidence="7">
    <location>
        <begin position="170"/>
        <end position="392"/>
    </location>
</feature>
<protein>
    <recommendedName>
        <fullName evidence="2">histidine kinase</fullName>
        <ecNumber evidence="2">2.7.13.3</ecNumber>
    </recommendedName>
</protein>
<dbReference type="InterPro" id="IPR050736">
    <property type="entry name" value="Sensor_HK_Regulatory"/>
</dbReference>
<gene>
    <name evidence="8" type="ORF">ACFVKH_18280</name>
</gene>
<keyword evidence="4" id="KW-0808">Transferase</keyword>
<dbReference type="RefSeq" id="WP_377967755.1">
    <property type="nucleotide sequence ID" value="NZ_JBHZOL010000102.1"/>
</dbReference>
<keyword evidence="9" id="KW-1185">Reference proteome</keyword>
<evidence type="ECO:0000256" key="1">
    <source>
        <dbReference type="ARBA" id="ARBA00000085"/>
    </source>
</evidence>
<dbReference type="InterPro" id="IPR036890">
    <property type="entry name" value="HATPase_C_sf"/>
</dbReference>
<dbReference type="SMART" id="SM00388">
    <property type="entry name" value="HisKA"/>
    <property type="match status" value="1"/>
</dbReference>
<evidence type="ECO:0000259" key="7">
    <source>
        <dbReference type="PROSITE" id="PS50109"/>
    </source>
</evidence>
<evidence type="ECO:0000313" key="9">
    <source>
        <dbReference type="Proteomes" id="UP001600165"/>
    </source>
</evidence>
<dbReference type="EC" id="2.7.13.3" evidence="2"/>
<evidence type="ECO:0000256" key="4">
    <source>
        <dbReference type="ARBA" id="ARBA00022679"/>
    </source>
</evidence>
<evidence type="ECO:0000313" key="8">
    <source>
        <dbReference type="EMBL" id="MFE4108234.1"/>
    </source>
</evidence>
<dbReference type="PANTHER" id="PTHR43711:SF26">
    <property type="entry name" value="SENSOR HISTIDINE KINASE RCSC"/>
    <property type="match status" value="1"/>
</dbReference>
<keyword evidence="6" id="KW-0902">Two-component regulatory system</keyword>
<evidence type="ECO:0000256" key="2">
    <source>
        <dbReference type="ARBA" id="ARBA00012438"/>
    </source>
</evidence>
<dbReference type="Pfam" id="PF14361">
    <property type="entry name" value="RsbRD_N"/>
    <property type="match status" value="1"/>
</dbReference>
<reference evidence="8 9" key="1">
    <citation type="submission" date="2024-10" db="EMBL/GenBank/DDBJ databases">
        <authorList>
            <person name="Ratan Roy A."/>
            <person name="Morales Sandoval P.H."/>
            <person name="De Los Santos Villalobos S."/>
            <person name="Chakraborty S."/>
            <person name="Mukherjee J."/>
        </authorList>
    </citation>
    <scope>NUCLEOTIDE SEQUENCE [LARGE SCALE GENOMIC DNA]</scope>
    <source>
        <strain evidence="8 9">S1</strain>
    </source>
</reference>
<dbReference type="InterPro" id="IPR005467">
    <property type="entry name" value="His_kinase_dom"/>
</dbReference>
<dbReference type="PROSITE" id="PS50109">
    <property type="entry name" value="HIS_KIN"/>
    <property type="match status" value="1"/>
</dbReference>
<dbReference type="Pfam" id="PF00512">
    <property type="entry name" value="HisKA"/>
    <property type="match status" value="1"/>
</dbReference>
<dbReference type="Proteomes" id="UP001600165">
    <property type="component" value="Unassembled WGS sequence"/>
</dbReference>
<proteinExistence type="predicted"/>
<accession>A0ABW6ILN4</accession>
<dbReference type="EMBL" id="JBHZOL010000102">
    <property type="protein sequence ID" value="MFE4108234.1"/>
    <property type="molecule type" value="Genomic_DNA"/>
</dbReference>
<evidence type="ECO:0000256" key="3">
    <source>
        <dbReference type="ARBA" id="ARBA00022553"/>
    </source>
</evidence>
<keyword evidence="3" id="KW-0597">Phosphoprotein</keyword>
<dbReference type="SUPFAM" id="SSF55874">
    <property type="entry name" value="ATPase domain of HSP90 chaperone/DNA topoisomerase II/histidine kinase"/>
    <property type="match status" value="1"/>
</dbReference>
<dbReference type="PRINTS" id="PR00344">
    <property type="entry name" value="BCTRLSENSOR"/>
</dbReference>
<keyword evidence="5 8" id="KW-0418">Kinase</keyword>
<dbReference type="InterPro" id="IPR003661">
    <property type="entry name" value="HisK_dim/P_dom"/>
</dbReference>
<comment type="caution">
    <text evidence="8">The sequence shown here is derived from an EMBL/GenBank/DDBJ whole genome shotgun (WGS) entry which is preliminary data.</text>
</comment>
<evidence type="ECO:0000256" key="5">
    <source>
        <dbReference type="ARBA" id="ARBA00022777"/>
    </source>
</evidence>
<dbReference type="GO" id="GO:0016301">
    <property type="term" value="F:kinase activity"/>
    <property type="evidence" value="ECO:0007669"/>
    <property type="project" value="UniProtKB-KW"/>
</dbReference>
<name>A0ABW6ILN4_9CYAN</name>
<dbReference type="SMART" id="SM00387">
    <property type="entry name" value="HATPase_c"/>
    <property type="match status" value="1"/>
</dbReference>
<dbReference type="PANTHER" id="PTHR43711">
    <property type="entry name" value="TWO-COMPONENT HISTIDINE KINASE"/>
    <property type="match status" value="1"/>
</dbReference>
<evidence type="ECO:0000256" key="6">
    <source>
        <dbReference type="ARBA" id="ARBA00023012"/>
    </source>
</evidence>
<dbReference type="InterPro" id="IPR025751">
    <property type="entry name" value="RsbRD_N_dom"/>
</dbReference>
<dbReference type="InterPro" id="IPR003594">
    <property type="entry name" value="HATPase_dom"/>
</dbReference>
<dbReference type="Pfam" id="PF02518">
    <property type="entry name" value="HATPase_c"/>
    <property type="match status" value="1"/>
</dbReference>
<dbReference type="InterPro" id="IPR036097">
    <property type="entry name" value="HisK_dim/P_sf"/>
</dbReference>
<organism evidence="8 9">
    <name type="scientific">Almyronema epifaneia S1</name>
    <dbReference type="NCBI Taxonomy" id="2991925"/>
    <lineage>
        <taxon>Bacteria</taxon>
        <taxon>Bacillati</taxon>
        <taxon>Cyanobacteriota</taxon>
        <taxon>Cyanophyceae</taxon>
        <taxon>Nodosilineales</taxon>
        <taxon>Nodosilineaceae</taxon>
        <taxon>Almyronema</taxon>
        <taxon>Almyronema epifaneia</taxon>
    </lineage>
</organism>
<dbReference type="CDD" id="cd00082">
    <property type="entry name" value="HisKA"/>
    <property type="match status" value="1"/>
</dbReference>